<gene>
    <name evidence="5" type="ORF">LUZ63_002679</name>
</gene>
<sequence>MIKEDLKIEVEDNRILRVNGKRKREEEEKKGEHWHHVKHSYGEFWLQFRLLENADLNFVKAKLENGVLTLNFAKLAPEKIKGTKAGVH</sequence>
<comment type="caution">
    <text evidence="5">The sequence shown here is derived from an EMBL/GenBank/DDBJ whole genome shotgun (WGS) entry which is preliminary data.</text>
</comment>
<dbReference type="Pfam" id="PF00011">
    <property type="entry name" value="HSP20"/>
    <property type="match status" value="1"/>
</dbReference>
<feature type="domain" description="SHSP" evidence="4">
    <location>
        <begin position="1"/>
        <end position="88"/>
    </location>
</feature>
<dbReference type="PANTHER" id="PTHR11527">
    <property type="entry name" value="HEAT-SHOCK PROTEIN 20 FAMILY MEMBER"/>
    <property type="match status" value="1"/>
</dbReference>
<reference evidence="5" key="1">
    <citation type="journal article" date="2022" name="Cell">
        <title>Repeat-based holocentromeres influence genome architecture and karyotype evolution.</title>
        <authorList>
            <person name="Hofstatter P.G."/>
            <person name="Thangavel G."/>
            <person name="Lux T."/>
            <person name="Neumann P."/>
            <person name="Vondrak T."/>
            <person name="Novak P."/>
            <person name="Zhang M."/>
            <person name="Costa L."/>
            <person name="Castellani M."/>
            <person name="Scott A."/>
            <person name="Toegelov H."/>
            <person name="Fuchs J."/>
            <person name="Mata-Sucre Y."/>
            <person name="Dias Y."/>
            <person name="Vanzela A.L.L."/>
            <person name="Huettel B."/>
            <person name="Almeida C.C.S."/>
            <person name="Simkova H."/>
            <person name="Souza G."/>
            <person name="Pedrosa-Harand A."/>
            <person name="Macas J."/>
            <person name="Mayer K.F.X."/>
            <person name="Houben A."/>
            <person name="Marques A."/>
        </authorList>
    </citation>
    <scope>NUCLEOTIDE SEQUENCE</scope>
    <source>
        <strain evidence="5">RhyBre1mFocal</strain>
    </source>
</reference>
<dbReference type="OrthoDB" id="1431247at2759"/>
<evidence type="ECO:0000256" key="2">
    <source>
        <dbReference type="PROSITE-ProRule" id="PRU00285"/>
    </source>
</evidence>
<evidence type="ECO:0000256" key="3">
    <source>
        <dbReference type="RuleBase" id="RU003616"/>
    </source>
</evidence>
<dbReference type="Proteomes" id="UP001151287">
    <property type="component" value="Unassembled WGS sequence"/>
</dbReference>
<dbReference type="InterPro" id="IPR002068">
    <property type="entry name" value="A-crystallin/Hsp20_dom"/>
</dbReference>
<dbReference type="InterPro" id="IPR008978">
    <property type="entry name" value="HSP20-like_chaperone"/>
</dbReference>
<comment type="similarity">
    <text evidence="2 3">Belongs to the small heat shock protein (HSP20) family.</text>
</comment>
<dbReference type="AlphaFoldDB" id="A0A9Q0HYP8"/>
<dbReference type="SUPFAM" id="SSF49764">
    <property type="entry name" value="HSP20-like chaperones"/>
    <property type="match status" value="1"/>
</dbReference>
<dbReference type="PROSITE" id="PS01031">
    <property type="entry name" value="SHSP"/>
    <property type="match status" value="1"/>
</dbReference>
<dbReference type="InterPro" id="IPR031107">
    <property type="entry name" value="Small_HSP"/>
</dbReference>
<evidence type="ECO:0000313" key="5">
    <source>
        <dbReference type="EMBL" id="KAJ1702900.1"/>
    </source>
</evidence>
<protein>
    <recommendedName>
        <fullName evidence="4">SHSP domain-containing protein</fullName>
    </recommendedName>
</protein>
<dbReference type="Gene3D" id="2.60.40.790">
    <property type="match status" value="1"/>
</dbReference>
<organism evidence="5 6">
    <name type="scientific">Rhynchospora breviuscula</name>
    <dbReference type="NCBI Taxonomy" id="2022672"/>
    <lineage>
        <taxon>Eukaryota</taxon>
        <taxon>Viridiplantae</taxon>
        <taxon>Streptophyta</taxon>
        <taxon>Embryophyta</taxon>
        <taxon>Tracheophyta</taxon>
        <taxon>Spermatophyta</taxon>
        <taxon>Magnoliopsida</taxon>
        <taxon>Liliopsida</taxon>
        <taxon>Poales</taxon>
        <taxon>Cyperaceae</taxon>
        <taxon>Cyperoideae</taxon>
        <taxon>Rhynchosporeae</taxon>
        <taxon>Rhynchospora</taxon>
    </lineage>
</organism>
<dbReference type="EMBL" id="JAMQYH010000001">
    <property type="protein sequence ID" value="KAJ1702900.1"/>
    <property type="molecule type" value="Genomic_DNA"/>
</dbReference>
<proteinExistence type="inferred from homology"/>
<keyword evidence="1" id="KW-0346">Stress response</keyword>
<keyword evidence="6" id="KW-1185">Reference proteome</keyword>
<accession>A0A9Q0HYP8</accession>
<evidence type="ECO:0000259" key="4">
    <source>
        <dbReference type="PROSITE" id="PS01031"/>
    </source>
</evidence>
<name>A0A9Q0HYP8_9POAL</name>
<evidence type="ECO:0000256" key="1">
    <source>
        <dbReference type="ARBA" id="ARBA00023016"/>
    </source>
</evidence>
<evidence type="ECO:0000313" key="6">
    <source>
        <dbReference type="Proteomes" id="UP001151287"/>
    </source>
</evidence>